<dbReference type="RefSeq" id="WP_173013685.1">
    <property type="nucleotide sequence ID" value="NZ_AP019860.1"/>
</dbReference>
<dbReference type="Proteomes" id="UP000326354">
    <property type="component" value="Chromosome"/>
</dbReference>
<proteinExistence type="predicted"/>
<dbReference type="AlphaFoldDB" id="A0A5S9IUY3"/>
<accession>A0A5S9IUY3</accession>
<dbReference type="EMBL" id="AP019860">
    <property type="protein sequence ID" value="BBM87981.1"/>
    <property type="molecule type" value="Genomic_DNA"/>
</dbReference>
<evidence type="ECO:0000313" key="2">
    <source>
        <dbReference type="Proteomes" id="UP000326354"/>
    </source>
</evidence>
<keyword evidence="2" id="KW-1185">Reference proteome</keyword>
<organism evidence="1 2">
    <name type="scientific">Uabimicrobium amorphum</name>
    <dbReference type="NCBI Taxonomy" id="2596890"/>
    <lineage>
        <taxon>Bacteria</taxon>
        <taxon>Pseudomonadati</taxon>
        <taxon>Planctomycetota</taxon>
        <taxon>Candidatus Uabimicrobiia</taxon>
        <taxon>Candidatus Uabimicrobiales</taxon>
        <taxon>Candidatus Uabimicrobiaceae</taxon>
        <taxon>Candidatus Uabimicrobium</taxon>
    </lineage>
</organism>
<evidence type="ECO:0000313" key="1">
    <source>
        <dbReference type="EMBL" id="BBM87981.1"/>
    </source>
</evidence>
<protein>
    <submittedName>
        <fullName evidence="1">Uncharacterized protein</fullName>
    </submittedName>
</protein>
<reference evidence="1 2" key="1">
    <citation type="submission" date="2019-08" db="EMBL/GenBank/DDBJ databases">
        <title>Complete genome sequence of Candidatus Uab amorphum.</title>
        <authorList>
            <person name="Shiratori T."/>
            <person name="Suzuki S."/>
            <person name="Kakizawa Y."/>
            <person name="Ishida K."/>
        </authorList>
    </citation>
    <scope>NUCLEOTIDE SEQUENCE [LARGE SCALE GENOMIC DNA]</scope>
    <source>
        <strain evidence="1 2">SRT547</strain>
    </source>
</reference>
<gene>
    <name evidence="1" type="ORF">UABAM_06397</name>
</gene>
<name>A0A5S9IUY3_UABAM</name>
<dbReference type="KEGG" id="uam:UABAM_06397"/>
<sequence length="432" mass="48072">MSPQRVNFFKGQLLRVKDFKDEQEYHVEMMRMHHRYLHTWGIINGLRVNAVRQTISIEAGNAISANGDFISLSKTLNIEDSEFPSNKFHVVVMYDEKMAEPVEEAGIKGYSRIIETGKVDLVSSPDRDSHVVLAKVIVKSDGIKIDGSGRRSSGLAVTSETGEKLSIYGKLYEKEESGLFFDAPWAEFAGRLLTKNLKVTGTAIFGNDEDDHAIFNSVIHPRIKPNKPLPSNRYPGRKLQIAGDVEFQEILSTPDGMIVSAGKDISLISNSGVYIKTDNPGANNLGGHLIVEKDLRVLGKLNAKTKQFVIDHPTNHEKDLQHSTLEGPEIGVYYRGESQLINGKTTIVLPEYFEALTHAENRTVLITPKCDPGENKTSALAASAVRNGQFSVTAIDDNNKRQRFYWEVKAVRSDVPHLDVEVVKTTDTLVKK</sequence>